<dbReference type="Proteomes" id="UP000008854">
    <property type="component" value="Unassembled WGS sequence"/>
</dbReference>
<dbReference type="GO" id="GO:0016020">
    <property type="term" value="C:membrane"/>
    <property type="evidence" value="ECO:0007669"/>
    <property type="project" value="InterPro"/>
</dbReference>
<feature type="transmembrane region" description="Helical" evidence="2">
    <location>
        <begin position="149"/>
        <end position="167"/>
    </location>
</feature>
<dbReference type="STRING" id="6183.A0A5K4F588"/>
<keyword evidence="2" id="KW-0472">Membrane</keyword>
<feature type="transmembrane region" description="Helical" evidence="2">
    <location>
        <begin position="81"/>
        <end position="98"/>
    </location>
</feature>
<dbReference type="SUPFAM" id="SSF90112">
    <property type="entry name" value="Neurotransmitter-gated ion-channel transmembrane pore"/>
    <property type="match status" value="1"/>
</dbReference>
<dbReference type="PANTHER" id="PTHR18945">
    <property type="entry name" value="NEUROTRANSMITTER GATED ION CHANNEL"/>
    <property type="match status" value="1"/>
</dbReference>
<evidence type="ECO:0000259" key="3">
    <source>
        <dbReference type="Pfam" id="PF02932"/>
    </source>
</evidence>
<keyword evidence="4" id="KW-1185">Reference proteome</keyword>
<reference evidence="5" key="2">
    <citation type="submission" date="2019-11" db="UniProtKB">
        <authorList>
            <consortium name="WormBaseParasite"/>
        </authorList>
    </citation>
    <scope>IDENTIFICATION</scope>
    <source>
        <strain evidence="5">Puerto Rican</strain>
    </source>
</reference>
<dbReference type="Gene3D" id="1.20.58.390">
    <property type="entry name" value="Neurotransmitter-gated ion-channel transmembrane domain"/>
    <property type="match status" value="1"/>
</dbReference>
<feature type="compositionally biased region" description="Basic and acidic residues" evidence="1">
    <location>
        <begin position="207"/>
        <end position="218"/>
    </location>
</feature>
<feature type="transmembrane region" description="Helical" evidence="2">
    <location>
        <begin position="110"/>
        <end position="137"/>
    </location>
</feature>
<feature type="region of interest" description="Disordered" evidence="1">
    <location>
        <begin position="203"/>
        <end position="251"/>
    </location>
</feature>
<sequence>MNITNILNKLIENVELAVPELKIFQNYRITVGGQNITQINLRIHIYRRAVFYAYTVVAPSILLCILTVFSFWLPSGNVKKIDIGLTVFLFLYFLQVMIAENTPESNSTPLIGTFLTMVMTLNSISLIFATIVLHIHIRSKNEPCPTPHPLLWYLITNIFGYLAMIPYQKVNHHTTNTTNNNYIDNDQFETSLKDNSYDLHTLNHQRSMRDERTSDPNKRLVNTNDIVMDTPPLSPPPPPSSPPPPTTTNNNQYNKKLFFINQYSNEINITRWLYIARVVDRLLFQIYLITTIISIFVFLIYLPTSYDIKL</sequence>
<proteinExistence type="predicted"/>
<dbReference type="AlphaFoldDB" id="A0A5K4F588"/>
<dbReference type="InterPro" id="IPR038050">
    <property type="entry name" value="Neuro_actylchol_rec"/>
</dbReference>
<accession>A0A5K4F588</accession>
<dbReference type="GO" id="GO:0004888">
    <property type="term" value="F:transmembrane signaling receptor activity"/>
    <property type="evidence" value="ECO:0007669"/>
    <property type="project" value="InterPro"/>
</dbReference>
<dbReference type="Pfam" id="PF02932">
    <property type="entry name" value="Neur_chan_memb"/>
    <property type="match status" value="1"/>
</dbReference>
<evidence type="ECO:0000256" key="2">
    <source>
        <dbReference type="SAM" id="Phobius"/>
    </source>
</evidence>
<organism evidence="4 5">
    <name type="scientific">Schistosoma mansoni</name>
    <name type="common">Blood fluke</name>
    <dbReference type="NCBI Taxonomy" id="6183"/>
    <lineage>
        <taxon>Eukaryota</taxon>
        <taxon>Metazoa</taxon>
        <taxon>Spiralia</taxon>
        <taxon>Lophotrochozoa</taxon>
        <taxon>Platyhelminthes</taxon>
        <taxon>Trematoda</taxon>
        <taxon>Digenea</taxon>
        <taxon>Strigeidida</taxon>
        <taxon>Schistosomatoidea</taxon>
        <taxon>Schistosomatidae</taxon>
        <taxon>Schistosoma</taxon>
    </lineage>
</organism>
<dbReference type="CDD" id="cd19051">
    <property type="entry name" value="LGIC_TM_cation"/>
    <property type="match status" value="1"/>
</dbReference>
<dbReference type="GO" id="GO:0005216">
    <property type="term" value="F:monoatomic ion channel activity"/>
    <property type="evidence" value="ECO:0007669"/>
    <property type="project" value="InterPro"/>
</dbReference>
<dbReference type="InterPro" id="IPR006201">
    <property type="entry name" value="Neur_channel"/>
</dbReference>
<evidence type="ECO:0000313" key="5">
    <source>
        <dbReference type="WBParaSite" id="Smp_321840.1"/>
    </source>
</evidence>
<feature type="compositionally biased region" description="Pro residues" evidence="1">
    <location>
        <begin position="232"/>
        <end position="246"/>
    </location>
</feature>
<feature type="transmembrane region" description="Helical" evidence="2">
    <location>
        <begin position="282"/>
        <end position="302"/>
    </location>
</feature>
<protein>
    <submittedName>
        <fullName evidence="5">Neur_chan_memb domain-containing protein</fullName>
    </submittedName>
</protein>
<feature type="domain" description="Neurotransmitter-gated ion-channel transmembrane" evidence="3">
    <location>
        <begin position="57"/>
        <end position="293"/>
    </location>
</feature>
<keyword evidence="2" id="KW-1133">Transmembrane helix</keyword>
<dbReference type="WBParaSite" id="Smp_321840.1">
    <property type="protein sequence ID" value="Smp_321840.1"/>
    <property type="gene ID" value="Smp_321840"/>
</dbReference>
<feature type="transmembrane region" description="Helical" evidence="2">
    <location>
        <begin position="51"/>
        <end position="75"/>
    </location>
</feature>
<reference evidence="4" key="1">
    <citation type="journal article" date="2012" name="PLoS Negl. Trop. Dis.">
        <title>A systematically improved high quality genome and transcriptome of the human blood fluke Schistosoma mansoni.</title>
        <authorList>
            <person name="Protasio A.V."/>
            <person name="Tsai I.J."/>
            <person name="Babbage A."/>
            <person name="Nichol S."/>
            <person name="Hunt M."/>
            <person name="Aslett M.A."/>
            <person name="De Silva N."/>
            <person name="Velarde G.S."/>
            <person name="Anderson T.J."/>
            <person name="Clark R.C."/>
            <person name="Davidson C."/>
            <person name="Dillon G.P."/>
            <person name="Holroyd N.E."/>
            <person name="LoVerde P.T."/>
            <person name="Lloyd C."/>
            <person name="McQuillan J."/>
            <person name="Oliveira G."/>
            <person name="Otto T.D."/>
            <person name="Parker-Manuel S.J."/>
            <person name="Quail M.A."/>
            <person name="Wilson R.A."/>
            <person name="Zerlotini A."/>
            <person name="Dunne D.W."/>
            <person name="Berriman M."/>
        </authorList>
    </citation>
    <scope>NUCLEOTIDE SEQUENCE [LARGE SCALE GENOMIC DNA]</scope>
    <source>
        <strain evidence="4">Puerto Rican</strain>
    </source>
</reference>
<dbReference type="InterPro" id="IPR006029">
    <property type="entry name" value="Neurotrans-gated_channel_TM"/>
</dbReference>
<evidence type="ECO:0000256" key="1">
    <source>
        <dbReference type="SAM" id="MobiDB-lite"/>
    </source>
</evidence>
<keyword evidence="2" id="KW-0812">Transmembrane</keyword>
<dbReference type="InterPro" id="IPR036719">
    <property type="entry name" value="Neuro-gated_channel_TM_sf"/>
</dbReference>
<evidence type="ECO:0000313" key="4">
    <source>
        <dbReference type="Proteomes" id="UP000008854"/>
    </source>
</evidence>
<name>A0A5K4F588_SCHMA</name>
<dbReference type="InParanoid" id="A0A5K4F588"/>